<dbReference type="OrthoDB" id="1295045at2759"/>
<dbReference type="PROSITE" id="PS50848">
    <property type="entry name" value="START"/>
    <property type="match status" value="1"/>
</dbReference>
<dbReference type="EMBL" id="MPUH01000111">
    <property type="protein sequence ID" value="OMJ90071.1"/>
    <property type="molecule type" value="Genomic_DNA"/>
</dbReference>
<proteinExistence type="predicted"/>
<dbReference type="Gene3D" id="3.30.530.20">
    <property type="match status" value="1"/>
</dbReference>
<dbReference type="PANTHER" id="PTHR19308">
    <property type="entry name" value="PHOSPHATIDYLCHOLINE TRANSFER PROTEIN"/>
    <property type="match status" value="1"/>
</dbReference>
<comment type="caution">
    <text evidence="2">The sequence shown here is derived from an EMBL/GenBank/DDBJ whole genome shotgun (WGS) entry which is preliminary data.</text>
</comment>
<evidence type="ECO:0000313" key="2">
    <source>
        <dbReference type="EMBL" id="OMJ90071.1"/>
    </source>
</evidence>
<sequence>MELSLEDYYKETDRVLRISKELLSLETGWEPISISSKTVKAYRRPAAAGLYIIKAEGEINRTPPEIVECLKDLDHKHLYDASFDKGHIVKLLADDIGIVYQRFKAIWPTSGRDFCLLQRKIDLEEGAIVAVAVSTQHPECPEVPECVRGVIHFGCHFMFPTGPNVTRMVYFLLLDVKGYIPAFVVNFTQSTQAMFVENLRIYLANNSN</sequence>
<dbReference type="CDD" id="cd00177">
    <property type="entry name" value="START"/>
    <property type="match status" value="1"/>
</dbReference>
<dbReference type="InterPro" id="IPR002913">
    <property type="entry name" value="START_lipid-bd_dom"/>
</dbReference>
<evidence type="ECO:0000313" key="3">
    <source>
        <dbReference type="Proteomes" id="UP000187209"/>
    </source>
</evidence>
<dbReference type="InterPro" id="IPR023393">
    <property type="entry name" value="START-like_dom_sf"/>
</dbReference>
<dbReference type="PANTHER" id="PTHR19308:SF56">
    <property type="entry name" value="START DOMAIN-CONTAINING PROTEIN"/>
    <property type="match status" value="1"/>
</dbReference>
<dbReference type="GO" id="GO:0005737">
    <property type="term" value="C:cytoplasm"/>
    <property type="evidence" value="ECO:0007669"/>
    <property type="project" value="UniProtKB-ARBA"/>
</dbReference>
<organism evidence="2 3">
    <name type="scientific">Stentor coeruleus</name>
    <dbReference type="NCBI Taxonomy" id="5963"/>
    <lineage>
        <taxon>Eukaryota</taxon>
        <taxon>Sar</taxon>
        <taxon>Alveolata</taxon>
        <taxon>Ciliophora</taxon>
        <taxon>Postciliodesmatophora</taxon>
        <taxon>Heterotrichea</taxon>
        <taxon>Heterotrichida</taxon>
        <taxon>Stentoridae</taxon>
        <taxon>Stentor</taxon>
    </lineage>
</organism>
<dbReference type="AlphaFoldDB" id="A0A1R2CM54"/>
<dbReference type="GO" id="GO:0008289">
    <property type="term" value="F:lipid binding"/>
    <property type="evidence" value="ECO:0007669"/>
    <property type="project" value="InterPro"/>
</dbReference>
<keyword evidence="3" id="KW-1185">Reference proteome</keyword>
<accession>A0A1R2CM54</accession>
<feature type="domain" description="START" evidence="1">
    <location>
        <begin position="26"/>
        <end position="186"/>
    </location>
</feature>
<name>A0A1R2CM54_9CILI</name>
<dbReference type="InterPro" id="IPR051213">
    <property type="entry name" value="START_lipid_transfer"/>
</dbReference>
<dbReference type="SUPFAM" id="SSF55961">
    <property type="entry name" value="Bet v1-like"/>
    <property type="match status" value="1"/>
</dbReference>
<evidence type="ECO:0000259" key="1">
    <source>
        <dbReference type="PROSITE" id="PS50848"/>
    </source>
</evidence>
<dbReference type="Pfam" id="PF01852">
    <property type="entry name" value="START"/>
    <property type="match status" value="1"/>
</dbReference>
<dbReference type="Proteomes" id="UP000187209">
    <property type="component" value="Unassembled WGS sequence"/>
</dbReference>
<gene>
    <name evidence="2" type="ORF">SteCoe_7653</name>
</gene>
<protein>
    <recommendedName>
        <fullName evidence="1">START domain-containing protein</fullName>
    </recommendedName>
</protein>
<reference evidence="2 3" key="1">
    <citation type="submission" date="2016-11" db="EMBL/GenBank/DDBJ databases">
        <title>The macronuclear genome of Stentor coeruleus: a giant cell with tiny introns.</title>
        <authorList>
            <person name="Slabodnick M."/>
            <person name="Ruby J.G."/>
            <person name="Reiff S.B."/>
            <person name="Swart E.C."/>
            <person name="Gosai S."/>
            <person name="Prabakaran S."/>
            <person name="Witkowska E."/>
            <person name="Larue G.E."/>
            <person name="Fisher S."/>
            <person name="Freeman R.M."/>
            <person name="Gunawardena J."/>
            <person name="Chu W."/>
            <person name="Stover N.A."/>
            <person name="Gregory B.D."/>
            <person name="Nowacki M."/>
            <person name="Derisi J."/>
            <person name="Roy S.W."/>
            <person name="Marshall W.F."/>
            <person name="Sood P."/>
        </authorList>
    </citation>
    <scope>NUCLEOTIDE SEQUENCE [LARGE SCALE GENOMIC DNA]</scope>
    <source>
        <strain evidence="2">WM001</strain>
    </source>
</reference>